<dbReference type="EMBL" id="MN448285">
    <property type="protein sequence ID" value="QFG74276.1"/>
    <property type="molecule type" value="Genomic_DNA"/>
</dbReference>
<name>A0A5J6VJD4_9VIRU</name>
<evidence type="ECO:0000313" key="1">
    <source>
        <dbReference type="EMBL" id="QFG74276.1"/>
    </source>
</evidence>
<proteinExistence type="predicted"/>
<protein>
    <submittedName>
        <fullName evidence="1">Uncharacterized protein</fullName>
    </submittedName>
</protein>
<accession>A0A5J6VJD4</accession>
<organism evidence="1">
    <name type="scientific">Megaviridae environmental sample</name>
    <dbReference type="NCBI Taxonomy" id="1737588"/>
    <lineage>
        <taxon>Viruses</taxon>
        <taxon>Varidnaviria</taxon>
        <taxon>Bamfordvirae</taxon>
        <taxon>Nucleocytoviricota</taxon>
        <taxon>Megaviricetes</taxon>
        <taxon>Imitervirales</taxon>
        <taxon>Mimiviridae</taxon>
        <taxon>environmental samples</taxon>
    </lineage>
</organism>
<sequence>MLYFIAGFLSGAYVAQKYSLPNIENIIFECVENLKDYEKKDNKKK</sequence>
<dbReference type="InterPro" id="IPR027854">
    <property type="entry name" value="STMP1"/>
</dbReference>
<dbReference type="Pfam" id="PF15054">
    <property type="entry name" value="DUF4535"/>
    <property type="match status" value="1"/>
</dbReference>
<reference evidence="1" key="1">
    <citation type="journal article" date="2019" name="Philos. Trans. R. Soc. Lond., B, Biol. Sci.">
        <title>Targeted metagenomic recovery of four divergent viruses reveals shared and distinctive characteristics of giant viruses of marine eukaryotes.</title>
        <authorList>
            <person name="Needham D.M."/>
            <person name="Poirier C."/>
            <person name="Hehenberger E."/>
            <person name="Jimenez V."/>
            <person name="Swalwell J.E."/>
            <person name="Santoro A.E."/>
            <person name="Worden A.Z."/>
        </authorList>
    </citation>
    <scope>NUCLEOTIDE SEQUENCE</scope>
    <source>
        <strain evidence="1">MPacV-611</strain>
    </source>
</reference>